<keyword evidence="2 7" id="KW-0813">Transport</keyword>
<keyword evidence="4 7" id="KW-0812">Transmembrane</keyword>
<dbReference type="PANTHER" id="PTHR30151:SF19">
    <property type="entry name" value="ABC TRANSPORTER PERMEASE"/>
    <property type="match status" value="1"/>
</dbReference>
<keyword evidence="5 7" id="KW-1133">Transmembrane helix</keyword>
<feature type="transmembrane region" description="Helical" evidence="7">
    <location>
        <begin position="27"/>
        <end position="44"/>
    </location>
</feature>
<feature type="transmembrane region" description="Helical" evidence="7">
    <location>
        <begin position="237"/>
        <end position="258"/>
    </location>
</feature>
<dbReference type="Proteomes" id="UP001335720">
    <property type="component" value="Chromosome"/>
</dbReference>
<proteinExistence type="inferred from homology"/>
<comment type="similarity">
    <text evidence="7">Belongs to the binding-protein-dependent transport system permease family.</text>
</comment>
<evidence type="ECO:0000256" key="1">
    <source>
        <dbReference type="ARBA" id="ARBA00004651"/>
    </source>
</evidence>
<evidence type="ECO:0000313" key="9">
    <source>
        <dbReference type="EMBL" id="BED92504.1"/>
    </source>
</evidence>
<feature type="transmembrane region" description="Helical" evidence="7">
    <location>
        <begin position="209"/>
        <end position="230"/>
    </location>
</feature>
<dbReference type="PANTHER" id="PTHR30151">
    <property type="entry name" value="ALKANE SULFONATE ABC TRANSPORTER-RELATED, MEMBRANE SUBUNIT"/>
    <property type="match status" value="1"/>
</dbReference>
<dbReference type="KEGG" id="ptrh:RsTaC01_0249"/>
<feature type="transmembrane region" description="Helical" evidence="7">
    <location>
        <begin position="142"/>
        <end position="163"/>
    </location>
</feature>
<keyword evidence="3" id="KW-1003">Cell membrane</keyword>
<evidence type="ECO:0000256" key="2">
    <source>
        <dbReference type="ARBA" id="ARBA00022448"/>
    </source>
</evidence>
<dbReference type="EMBL" id="AP027925">
    <property type="protein sequence ID" value="BED92504.1"/>
    <property type="molecule type" value="Genomic_DNA"/>
</dbReference>
<dbReference type="CDD" id="cd06261">
    <property type="entry name" value="TM_PBP2"/>
    <property type="match status" value="1"/>
</dbReference>
<dbReference type="GO" id="GO:0005886">
    <property type="term" value="C:plasma membrane"/>
    <property type="evidence" value="ECO:0007669"/>
    <property type="project" value="UniProtKB-SubCell"/>
</dbReference>
<name>A0AA48KZQ1_9FIRM</name>
<dbReference type="GO" id="GO:0055085">
    <property type="term" value="P:transmembrane transport"/>
    <property type="evidence" value="ECO:0007669"/>
    <property type="project" value="InterPro"/>
</dbReference>
<dbReference type="SUPFAM" id="SSF161098">
    <property type="entry name" value="MetI-like"/>
    <property type="match status" value="1"/>
</dbReference>
<dbReference type="AlphaFoldDB" id="A0AA48KZQ1"/>
<keyword evidence="6 7" id="KW-0472">Membrane</keyword>
<protein>
    <submittedName>
        <fullName evidence="9">ABC transporter permease</fullName>
    </submittedName>
</protein>
<accession>A0AA48KZQ1</accession>
<sequence>MNKKENYCSKEHLMFLKSQRRNKLKIVFWRISAFLIFLILWELAARYKFIDSFLVSSPSRVLKTLINLNNNGEFWSNILVTVIETTIGFIFGTILGVLISIILWWFDTVEKISEPYLIILNALPKVALGPIIIVWMGSGTGAIITMSLLISVVVTVINILSGFKNVDENKLLLMRSFGASKFQILQKIILPTNFSNIISTLKINVGMSLIGVITGEFLVATKGIGYLIIYGGQVFKLDLVVTGIFILAVIASLIYIAVAKLESYFTKFRK</sequence>
<dbReference type="InterPro" id="IPR000515">
    <property type="entry name" value="MetI-like"/>
</dbReference>
<evidence type="ECO:0000256" key="4">
    <source>
        <dbReference type="ARBA" id="ARBA00022692"/>
    </source>
</evidence>
<evidence type="ECO:0000256" key="3">
    <source>
        <dbReference type="ARBA" id="ARBA00022475"/>
    </source>
</evidence>
<dbReference type="InterPro" id="IPR035906">
    <property type="entry name" value="MetI-like_sf"/>
</dbReference>
<organism evidence="9">
    <name type="scientific">Candidatus Paraimprobicoccus trichonymphae</name>
    <dbReference type="NCBI Taxonomy" id="3033793"/>
    <lineage>
        <taxon>Bacteria</taxon>
        <taxon>Bacillati</taxon>
        <taxon>Bacillota</taxon>
        <taxon>Clostridia</taxon>
        <taxon>Candidatus Paraimprobicoccus</taxon>
    </lineage>
</organism>
<gene>
    <name evidence="9" type="ORF">RsTaC01_0249</name>
</gene>
<dbReference type="Gene3D" id="1.10.3720.10">
    <property type="entry name" value="MetI-like"/>
    <property type="match status" value="1"/>
</dbReference>
<evidence type="ECO:0000256" key="7">
    <source>
        <dbReference type="RuleBase" id="RU363032"/>
    </source>
</evidence>
<feature type="transmembrane region" description="Helical" evidence="7">
    <location>
        <begin position="78"/>
        <end position="106"/>
    </location>
</feature>
<comment type="subcellular location">
    <subcellularLocation>
        <location evidence="1 7">Cell membrane</location>
        <topology evidence="1 7">Multi-pass membrane protein</topology>
    </subcellularLocation>
</comment>
<feature type="domain" description="ABC transmembrane type-1" evidence="8">
    <location>
        <begin position="74"/>
        <end position="258"/>
    </location>
</feature>
<dbReference type="PROSITE" id="PS50928">
    <property type="entry name" value="ABC_TM1"/>
    <property type="match status" value="1"/>
</dbReference>
<evidence type="ECO:0000259" key="8">
    <source>
        <dbReference type="PROSITE" id="PS50928"/>
    </source>
</evidence>
<dbReference type="Pfam" id="PF00528">
    <property type="entry name" value="BPD_transp_1"/>
    <property type="match status" value="1"/>
</dbReference>
<reference evidence="9" key="1">
    <citation type="journal article" date="2023" name="ISME J.">
        <title>Emergence of putative energy parasites within Clostridia revealed by genome analysis of a novel endosymbiotic clade.</title>
        <authorList>
            <person name="Takahashi K."/>
            <person name="Kuwahara H."/>
            <person name="Horikawa Y."/>
            <person name="Izawa K."/>
            <person name="Kato D."/>
            <person name="Inagaki T."/>
            <person name="Yuki M."/>
            <person name="Ohkuma M."/>
            <person name="Hongoh Y."/>
        </authorList>
    </citation>
    <scope>NUCLEOTIDE SEQUENCE</scope>
    <source>
        <strain evidence="9">RsTa-C01</strain>
    </source>
</reference>
<evidence type="ECO:0000256" key="6">
    <source>
        <dbReference type="ARBA" id="ARBA00023136"/>
    </source>
</evidence>
<evidence type="ECO:0000256" key="5">
    <source>
        <dbReference type="ARBA" id="ARBA00022989"/>
    </source>
</evidence>
<feature type="transmembrane region" description="Helical" evidence="7">
    <location>
        <begin position="118"/>
        <end position="136"/>
    </location>
</feature>